<protein>
    <submittedName>
        <fullName evidence="9">Peptidyl-dipeptidase</fullName>
        <ecNumber evidence="9">3.4.15.5</ecNumber>
    </submittedName>
</protein>
<dbReference type="EMBL" id="UARK01000004">
    <property type="protein sequence ID" value="SPW28121.1"/>
    <property type="molecule type" value="Genomic_DNA"/>
</dbReference>
<dbReference type="GO" id="GO:0004222">
    <property type="term" value="F:metalloendopeptidase activity"/>
    <property type="evidence" value="ECO:0007669"/>
    <property type="project" value="InterPro"/>
</dbReference>
<evidence type="ECO:0000256" key="3">
    <source>
        <dbReference type="ARBA" id="ARBA00022723"/>
    </source>
</evidence>
<feature type="domain" description="Peptidase M3A/M3B catalytic" evidence="8">
    <location>
        <begin position="229"/>
        <end position="685"/>
    </location>
</feature>
<proteinExistence type="inferred from homology"/>
<sequence length="692" mass="75899">MTVNPFAQPSTLPYELPPFDHISEDHFRPAFRDGMAHHEQELDAIATNPEPPTWENTIEALERSGAELRRVSAVFFNLLGTDATEELEAIAADIAPQLAAHTDKLYLNEQLYGRITAVTPPDDPESRRLHDHILRQFRRHGAALDAEDKQRLTQLNERLSVLAEQFTHNLREETTRLAVAFERDELQGLDEGHIASAAEDAQALGKTGYVIPLGLPTVQEEQVALELPASRARLYEASLQRGRGANGQVLVEITQLRAQRAELLGYATHADYVIAEETAATTDAVRTMLFDLSPAAATNARNELKLLVEAAETAGDAEADGAGAGASAVTVTDADRPFWESKVRERDYALDEAELSHYFPLRQVLVDGVFYAAHLLYGITIIPRTDLTGYAADVDVWEVLDEDGAGIGLFLTDYYARPSKRGGAWMSTFVDQSELLGTQPVVVNVLNITKPADGSQPLLSLDTVTTLFHEFGHALHGLLSKVRYPSFSGTNVPRDYVEFPSQINENWAVDPTVLRHYARHADTQEPIPDTLVNAIHASRQFGQGFATSEYLAAAVIDLAWHSLSAAEAQNLTADDIDAFEQQALAAAGLEVTPRYRSTYFAHVFGGGYAAGYYSYLWAEVLDADGFAWFTEQGAAGPDAEAARMRAAGQRFRDVILSRGAADDYAAAFTALRGRDKDITPLLTRRGLRGALP</sequence>
<evidence type="ECO:0000256" key="7">
    <source>
        <dbReference type="RuleBase" id="RU003435"/>
    </source>
</evidence>
<evidence type="ECO:0000259" key="8">
    <source>
        <dbReference type="Pfam" id="PF01432"/>
    </source>
</evidence>
<dbReference type="EC" id="3.4.15.5" evidence="9"/>
<keyword evidence="4 7" id="KW-0378">Hydrolase</keyword>
<evidence type="ECO:0000256" key="4">
    <source>
        <dbReference type="ARBA" id="ARBA00022801"/>
    </source>
</evidence>
<evidence type="ECO:0000256" key="1">
    <source>
        <dbReference type="ARBA" id="ARBA00006040"/>
    </source>
</evidence>
<dbReference type="GO" id="GO:0005829">
    <property type="term" value="C:cytosol"/>
    <property type="evidence" value="ECO:0007669"/>
    <property type="project" value="TreeGrafter"/>
</dbReference>
<dbReference type="PANTHER" id="PTHR43660:SF1">
    <property type="entry name" value="DIPEPTIDYL CARBOXYPEPTIDASE"/>
    <property type="match status" value="1"/>
</dbReference>
<comment type="similarity">
    <text evidence="1 7">Belongs to the peptidase M3 family.</text>
</comment>
<dbReference type="Gene3D" id="1.10.1370.40">
    <property type="match status" value="3"/>
</dbReference>
<evidence type="ECO:0000313" key="9">
    <source>
        <dbReference type="EMBL" id="SPW28121.1"/>
    </source>
</evidence>
<accession>A0A6H9XVW7</accession>
<dbReference type="AlphaFoldDB" id="A0A6H9XVW7"/>
<organism evidence="9 10">
    <name type="scientific">Corynebacterium matruchotii</name>
    <dbReference type="NCBI Taxonomy" id="43768"/>
    <lineage>
        <taxon>Bacteria</taxon>
        <taxon>Bacillati</taxon>
        <taxon>Actinomycetota</taxon>
        <taxon>Actinomycetes</taxon>
        <taxon>Mycobacteriales</taxon>
        <taxon>Corynebacteriaceae</taxon>
        <taxon>Corynebacterium</taxon>
    </lineage>
</organism>
<dbReference type="InterPro" id="IPR001567">
    <property type="entry name" value="Pept_M3A_M3B_dom"/>
</dbReference>
<dbReference type="SUPFAM" id="SSF55486">
    <property type="entry name" value="Metalloproteases ('zincins'), catalytic domain"/>
    <property type="match status" value="1"/>
</dbReference>
<name>A0A6H9XVW7_9CORY</name>
<keyword evidence="2 7" id="KW-0645">Protease</keyword>
<keyword evidence="5 7" id="KW-0862">Zinc</keyword>
<evidence type="ECO:0000256" key="2">
    <source>
        <dbReference type="ARBA" id="ARBA00022670"/>
    </source>
</evidence>
<gene>
    <name evidence="9" type="primary">dcp</name>
    <name evidence="9" type="ORF">NCTC10254_01147</name>
</gene>
<dbReference type="CDD" id="cd06456">
    <property type="entry name" value="M3A_DCP"/>
    <property type="match status" value="1"/>
</dbReference>
<evidence type="ECO:0000313" key="10">
    <source>
        <dbReference type="Proteomes" id="UP000249886"/>
    </source>
</evidence>
<dbReference type="InterPro" id="IPR034005">
    <property type="entry name" value="M3A_DCP"/>
</dbReference>
<dbReference type="RefSeq" id="WP_005526547.1">
    <property type="nucleotide sequence ID" value="NZ_CP050134.2"/>
</dbReference>
<evidence type="ECO:0000256" key="5">
    <source>
        <dbReference type="ARBA" id="ARBA00022833"/>
    </source>
</evidence>
<dbReference type="GeneID" id="84574411"/>
<comment type="cofactor">
    <cofactor evidence="7">
        <name>Zn(2+)</name>
        <dbReference type="ChEBI" id="CHEBI:29105"/>
    </cofactor>
    <text evidence="7">Binds 1 zinc ion.</text>
</comment>
<dbReference type="GO" id="GO:0008241">
    <property type="term" value="F:peptidyl-dipeptidase activity"/>
    <property type="evidence" value="ECO:0007669"/>
    <property type="project" value="UniProtKB-EC"/>
</dbReference>
<keyword evidence="9" id="KW-0121">Carboxypeptidase</keyword>
<dbReference type="InterPro" id="IPR045090">
    <property type="entry name" value="Pept_M3A_M3B"/>
</dbReference>
<dbReference type="GO" id="GO:0046872">
    <property type="term" value="F:metal ion binding"/>
    <property type="evidence" value="ECO:0007669"/>
    <property type="project" value="UniProtKB-UniRule"/>
</dbReference>
<dbReference type="Proteomes" id="UP000249886">
    <property type="component" value="Unassembled WGS sequence"/>
</dbReference>
<comment type="caution">
    <text evidence="9">The sequence shown here is derived from an EMBL/GenBank/DDBJ whole genome shotgun (WGS) entry which is preliminary data.</text>
</comment>
<dbReference type="PANTHER" id="PTHR43660">
    <property type="entry name" value="DIPEPTIDYL CARBOXYPEPTIDASE"/>
    <property type="match status" value="1"/>
</dbReference>
<evidence type="ECO:0000256" key="6">
    <source>
        <dbReference type="ARBA" id="ARBA00023049"/>
    </source>
</evidence>
<keyword evidence="6 7" id="KW-0482">Metalloprotease</keyword>
<dbReference type="GO" id="GO:0006508">
    <property type="term" value="P:proteolysis"/>
    <property type="evidence" value="ECO:0007669"/>
    <property type="project" value="UniProtKB-KW"/>
</dbReference>
<keyword evidence="3 7" id="KW-0479">Metal-binding</keyword>
<dbReference type="Pfam" id="PF01432">
    <property type="entry name" value="Peptidase_M3"/>
    <property type="match status" value="1"/>
</dbReference>
<reference evidence="9 10" key="1">
    <citation type="submission" date="2018-06" db="EMBL/GenBank/DDBJ databases">
        <authorList>
            <consortium name="Pathogen Informatics"/>
            <person name="Doyle S."/>
        </authorList>
    </citation>
    <scope>NUCLEOTIDE SEQUENCE [LARGE SCALE GENOMIC DNA]</scope>
    <source>
        <strain evidence="9 10">NCTC10254</strain>
    </source>
</reference>
<dbReference type="GO" id="GO:0004180">
    <property type="term" value="F:carboxypeptidase activity"/>
    <property type="evidence" value="ECO:0007669"/>
    <property type="project" value="UniProtKB-KW"/>
</dbReference>
<dbReference type="FunFam" id="3.40.390.10:FF:000009">
    <property type="entry name" value="Oligopeptidase A"/>
    <property type="match status" value="1"/>
</dbReference>